<gene>
    <name evidence="2" type="ORF">HPE56_11240</name>
</gene>
<dbReference type="Proteomes" id="UP001166021">
    <property type="component" value="Unassembled WGS sequence"/>
</dbReference>
<reference evidence="2" key="1">
    <citation type="submission" date="2020-05" db="EMBL/GenBank/DDBJ databases">
        <title>The draft genome sequence of Maribacter sp. ANRC-HE7.</title>
        <authorList>
            <person name="Mu L."/>
        </authorList>
    </citation>
    <scope>NUCLEOTIDE SEQUENCE</scope>
    <source>
        <strain evidence="2">ANRC-HE7</strain>
    </source>
</reference>
<proteinExistence type="predicted"/>
<dbReference type="EMBL" id="JABTCF010000006">
    <property type="protein sequence ID" value="MBD0778368.1"/>
    <property type="molecule type" value="Genomic_DNA"/>
</dbReference>
<evidence type="ECO:0000256" key="1">
    <source>
        <dbReference type="SAM" id="Phobius"/>
    </source>
</evidence>
<keyword evidence="1" id="KW-0812">Transmembrane</keyword>
<sequence length="146" mass="16785">MKPHRTSRNSRLARMGCAVLCVFYLLGLFNGLVLETLHEVSHIIGPKIHHHNFASSHERMDYSSLEAMAGHSHEALEALKQLLEANQQDEQESNSETNLKLDKHIVEESYFVSERTATVVQYDNWEYKSVNSFWYEGVRTPPPQNS</sequence>
<evidence type="ECO:0000313" key="2">
    <source>
        <dbReference type="EMBL" id="MBD0778368.1"/>
    </source>
</evidence>
<dbReference type="RefSeq" id="WP_188243853.1">
    <property type="nucleotide sequence ID" value="NZ_JABTCF010000006.1"/>
</dbReference>
<keyword evidence="1" id="KW-0472">Membrane</keyword>
<keyword evidence="3" id="KW-1185">Reference proteome</keyword>
<comment type="caution">
    <text evidence="2">The sequence shown here is derived from an EMBL/GenBank/DDBJ whole genome shotgun (WGS) entry which is preliminary data.</text>
</comment>
<protein>
    <submittedName>
        <fullName evidence="2">Uncharacterized protein</fullName>
    </submittedName>
</protein>
<evidence type="ECO:0000313" key="3">
    <source>
        <dbReference type="Proteomes" id="UP001166021"/>
    </source>
</evidence>
<feature type="transmembrane region" description="Helical" evidence="1">
    <location>
        <begin position="12"/>
        <end position="34"/>
    </location>
</feature>
<organism evidence="2 3">
    <name type="scientific">Maribacter aquimaris</name>
    <dbReference type="NCBI Taxonomy" id="2737171"/>
    <lineage>
        <taxon>Bacteria</taxon>
        <taxon>Pseudomonadati</taxon>
        <taxon>Bacteroidota</taxon>
        <taxon>Flavobacteriia</taxon>
        <taxon>Flavobacteriales</taxon>
        <taxon>Flavobacteriaceae</taxon>
        <taxon>Maribacter</taxon>
    </lineage>
</organism>
<accession>A0ABR7V5G8</accession>
<name>A0ABR7V5G8_9FLAO</name>
<keyword evidence="1" id="KW-1133">Transmembrane helix</keyword>